<feature type="transmembrane region" description="Helical" evidence="9">
    <location>
        <begin position="367"/>
        <end position="393"/>
    </location>
</feature>
<dbReference type="GO" id="GO:0046961">
    <property type="term" value="F:proton-transporting ATPase activity, rotational mechanism"/>
    <property type="evidence" value="ECO:0007669"/>
    <property type="project" value="InterPro"/>
</dbReference>
<feature type="transmembrane region" description="Helical" evidence="9">
    <location>
        <begin position="589"/>
        <end position="615"/>
    </location>
</feature>
<reference evidence="10" key="1">
    <citation type="submission" date="2021-04" db="EMBL/GenBank/DDBJ databases">
        <authorList>
            <person name="Postec A."/>
        </authorList>
    </citation>
    <scope>NUCLEOTIDE SEQUENCE</scope>
    <source>
        <strain evidence="10">F1F22</strain>
    </source>
</reference>
<reference evidence="10" key="2">
    <citation type="submission" date="2022-06" db="EMBL/GenBank/DDBJ databases">
        <title>Thermospira aquatica gen. nov., sp. nov.</title>
        <authorList>
            <person name="Ben Ali Gam Z."/>
            <person name="Labat M."/>
        </authorList>
    </citation>
    <scope>NUCLEOTIDE SEQUENCE</scope>
    <source>
        <strain evidence="10">F1F22</strain>
    </source>
</reference>
<dbReference type="GO" id="GO:0033179">
    <property type="term" value="C:proton-transporting V-type ATPase, V0 domain"/>
    <property type="evidence" value="ECO:0007669"/>
    <property type="project" value="InterPro"/>
</dbReference>
<evidence type="ECO:0000313" key="10">
    <source>
        <dbReference type="EMBL" id="URA10115.1"/>
    </source>
</evidence>
<keyword evidence="7 9" id="KW-0472">Membrane</keyword>
<evidence type="ECO:0000256" key="9">
    <source>
        <dbReference type="SAM" id="Phobius"/>
    </source>
</evidence>
<keyword evidence="3" id="KW-0813">Transport</keyword>
<dbReference type="PANTHER" id="PTHR11629">
    <property type="entry name" value="VACUOLAR PROTON ATPASES"/>
    <property type="match status" value="1"/>
</dbReference>
<sequence>MLFSERLKKMDLLVRKEDVEKVMDWLAHYGRFEPIMIDEKRAKEYHLQHEKDVDLAHKIANLTHRTEDLLMRMTGGVIPSHAELSQDWHKTVYEIEQSLTEIEKRYQKILEEMAEVQRRKVDIEIRVARLQFFANLDIPWQKLKNTALFYVGFGAISEDQYDGFVQAMAQLPVEIRYVDKIGKDVVVFFFCDVKYRESVEKVLKAVFYKEYGLPFESADNPRQKLLQYSFDLTATQDEEEWLERQKTKLENLFLPDLLMFQEILAYRKRLLDIREQMVSSQTTSLLAGWIPAKDEAVIRFNIEKITAKRCTIETKDASRAMVEEGLEPPTLFQHPEVLRPFETLVKTYGMPRYQEIDPTLFSAITYVLMYGAMFGDVGQGLVLFGIGFVGSFLKAFRKLKSLMQIIMWVGMSSVLFGFVYGEVFGKEDIIRALWFSPRENVSQILLVAIGMGVVLISIAMILNVVNSFLEKDYAKMLFSSYGVAGILFYWGVLGAVVSGFLKQPWSQFFIPMAGVGILLIFLERPLAYVLFHHGKSFPNPAMGVFDLFETAITFLSNTISFMRIGAFALNHTALMGVVFLVDNMVTNPFLKWFILLFGNLFIIGFEGFVVGIQALRLEYYELYVKFFRGTGQPFDGLSLYKNREE</sequence>
<keyword evidence="6" id="KW-0406">Ion transport</keyword>
<feature type="transmembrane region" description="Helical" evidence="9">
    <location>
        <begin position="444"/>
        <end position="465"/>
    </location>
</feature>
<dbReference type="GO" id="GO:0016471">
    <property type="term" value="C:vacuolar proton-transporting V-type ATPase complex"/>
    <property type="evidence" value="ECO:0007669"/>
    <property type="project" value="TreeGrafter"/>
</dbReference>
<dbReference type="GO" id="GO:0051117">
    <property type="term" value="F:ATPase binding"/>
    <property type="evidence" value="ECO:0007669"/>
    <property type="project" value="TreeGrafter"/>
</dbReference>
<dbReference type="AlphaFoldDB" id="A0AAX3BCV7"/>
<dbReference type="GO" id="GO:0007035">
    <property type="term" value="P:vacuolar acidification"/>
    <property type="evidence" value="ECO:0007669"/>
    <property type="project" value="TreeGrafter"/>
</dbReference>
<protein>
    <recommendedName>
        <fullName evidence="12">V-type ATP synthase subunit I</fullName>
    </recommendedName>
</protein>
<accession>A0AAX3BCV7</accession>
<evidence type="ECO:0000313" key="11">
    <source>
        <dbReference type="Proteomes" id="UP001056539"/>
    </source>
</evidence>
<feature type="transmembrane region" description="Helical" evidence="9">
    <location>
        <begin position="477"/>
        <end position="501"/>
    </location>
</feature>
<organism evidence="10 11">
    <name type="scientific">Thermospira aquatica</name>
    <dbReference type="NCBI Taxonomy" id="2828656"/>
    <lineage>
        <taxon>Bacteria</taxon>
        <taxon>Pseudomonadati</taxon>
        <taxon>Spirochaetota</taxon>
        <taxon>Spirochaetia</taxon>
        <taxon>Brevinematales</taxon>
        <taxon>Thermospiraceae</taxon>
        <taxon>Thermospira</taxon>
    </lineage>
</organism>
<evidence type="ECO:0000256" key="1">
    <source>
        <dbReference type="ARBA" id="ARBA00004141"/>
    </source>
</evidence>
<evidence type="ECO:0008006" key="12">
    <source>
        <dbReference type="Google" id="ProtNLM"/>
    </source>
</evidence>
<dbReference type="Pfam" id="PF01496">
    <property type="entry name" value="V_ATPase_I"/>
    <property type="match status" value="1"/>
</dbReference>
<comment type="subcellular location">
    <subcellularLocation>
        <location evidence="1">Membrane</location>
        <topology evidence="1">Multi-pass membrane protein</topology>
    </subcellularLocation>
</comment>
<dbReference type="Proteomes" id="UP001056539">
    <property type="component" value="Chromosome"/>
</dbReference>
<keyword evidence="5 9" id="KW-1133">Transmembrane helix</keyword>
<dbReference type="RefSeq" id="WP_271435247.1">
    <property type="nucleotide sequence ID" value="NZ_CP073355.1"/>
</dbReference>
<comment type="similarity">
    <text evidence="2">Belongs to the V-ATPase 116 kDa subunit family.</text>
</comment>
<evidence type="ECO:0000256" key="6">
    <source>
        <dbReference type="ARBA" id="ARBA00023065"/>
    </source>
</evidence>
<keyword evidence="8" id="KW-0175">Coiled coil</keyword>
<evidence type="ECO:0000256" key="8">
    <source>
        <dbReference type="SAM" id="Coils"/>
    </source>
</evidence>
<gene>
    <name evidence="10" type="ORF">KDW03_11635</name>
</gene>
<evidence type="ECO:0000256" key="3">
    <source>
        <dbReference type="ARBA" id="ARBA00022448"/>
    </source>
</evidence>
<feature type="transmembrane region" description="Helical" evidence="9">
    <location>
        <begin position="405"/>
        <end position="424"/>
    </location>
</feature>
<keyword evidence="11" id="KW-1185">Reference proteome</keyword>
<feature type="coiled-coil region" evidence="8">
    <location>
        <begin position="92"/>
        <end position="126"/>
    </location>
</feature>
<evidence type="ECO:0000256" key="4">
    <source>
        <dbReference type="ARBA" id="ARBA00022692"/>
    </source>
</evidence>
<evidence type="ECO:0000256" key="7">
    <source>
        <dbReference type="ARBA" id="ARBA00023136"/>
    </source>
</evidence>
<dbReference type="PANTHER" id="PTHR11629:SF63">
    <property type="entry name" value="V-TYPE PROTON ATPASE SUBUNIT A"/>
    <property type="match status" value="1"/>
</dbReference>
<dbReference type="KEGG" id="taqu:KDW03_11635"/>
<keyword evidence="4 9" id="KW-0812">Transmembrane</keyword>
<evidence type="ECO:0000256" key="2">
    <source>
        <dbReference type="ARBA" id="ARBA00009904"/>
    </source>
</evidence>
<dbReference type="EMBL" id="CP073355">
    <property type="protein sequence ID" value="URA10115.1"/>
    <property type="molecule type" value="Genomic_DNA"/>
</dbReference>
<evidence type="ECO:0000256" key="5">
    <source>
        <dbReference type="ARBA" id="ARBA00022989"/>
    </source>
</evidence>
<name>A0AAX3BCV7_9SPIR</name>
<dbReference type="InterPro" id="IPR002490">
    <property type="entry name" value="V-ATPase_116kDa_su"/>
</dbReference>
<proteinExistence type="inferred from homology"/>